<dbReference type="Gene3D" id="1.20.1370.10">
    <property type="entry name" value="Hemocyanin, N-terminal domain"/>
    <property type="match status" value="1"/>
</dbReference>
<feature type="signal peptide" evidence="2">
    <location>
        <begin position="1"/>
        <end position="16"/>
    </location>
</feature>
<dbReference type="InterPro" id="IPR008922">
    <property type="entry name" value="Di-copper_centre_dom_sf"/>
</dbReference>
<dbReference type="PRINTS" id="PR00187">
    <property type="entry name" value="HAEMOCYANIN"/>
</dbReference>
<dbReference type="Pfam" id="PF03722">
    <property type="entry name" value="Hemocyanin_N"/>
    <property type="match status" value="1"/>
</dbReference>
<evidence type="ECO:0000259" key="4">
    <source>
        <dbReference type="Pfam" id="PF03722"/>
    </source>
</evidence>
<dbReference type="Pfam" id="PF03723">
    <property type="entry name" value="Hemocyanin_C"/>
    <property type="match status" value="1"/>
</dbReference>
<dbReference type="Pfam" id="PF00372">
    <property type="entry name" value="Hemocyanin_M"/>
    <property type="match status" value="1"/>
</dbReference>
<evidence type="ECO:0000259" key="5">
    <source>
        <dbReference type="Pfam" id="PF03723"/>
    </source>
</evidence>
<dbReference type="InterPro" id="IPR037020">
    <property type="entry name" value="Hemocyanin_C_sf"/>
</dbReference>
<comment type="caution">
    <text evidence="6">The sequence shown here is derived from an EMBL/GenBank/DDBJ whole genome shotgun (WGS) entry which is preliminary data.</text>
</comment>
<dbReference type="SUPFAM" id="SSF81296">
    <property type="entry name" value="E set domains"/>
    <property type="match status" value="1"/>
</dbReference>
<feature type="domain" description="Hemocyanin C-terminal" evidence="5">
    <location>
        <begin position="423"/>
        <end position="671"/>
    </location>
</feature>
<dbReference type="Gene3D" id="1.10.1280.10">
    <property type="entry name" value="Di-copper center containing domain from catechol oxidase"/>
    <property type="match status" value="1"/>
</dbReference>
<dbReference type="InterPro" id="IPR005204">
    <property type="entry name" value="Hemocyanin_N"/>
</dbReference>
<dbReference type="GO" id="GO:0045735">
    <property type="term" value="F:nutrient reservoir activity"/>
    <property type="evidence" value="ECO:0007669"/>
    <property type="project" value="UniProtKB-KW"/>
</dbReference>
<feature type="domain" description="Hemocyanin middle" evidence="3">
    <location>
        <begin position="157"/>
        <end position="414"/>
    </location>
</feature>
<dbReference type="InterPro" id="IPR000896">
    <property type="entry name" value="Hemocyanin/hexamerin_mid_dom"/>
</dbReference>
<feature type="chain" id="PRO_5041372661" evidence="2">
    <location>
        <begin position="17"/>
        <end position="674"/>
    </location>
</feature>
<dbReference type="InterPro" id="IPR013788">
    <property type="entry name" value="Hemocyanin/hexamerin"/>
</dbReference>
<organism evidence="6 7">
    <name type="scientific">Zophobas morio</name>
    <dbReference type="NCBI Taxonomy" id="2755281"/>
    <lineage>
        <taxon>Eukaryota</taxon>
        <taxon>Metazoa</taxon>
        <taxon>Ecdysozoa</taxon>
        <taxon>Arthropoda</taxon>
        <taxon>Hexapoda</taxon>
        <taxon>Insecta</taxon>
        <taxon>Pterygota</taxon>
        <taxon>Neoptera</taxon>
        <taxon>Endopterygota</taxon>
        <taxon>Coleoptera</taxon>
        <taxon>Polyphaga</taxon>
        <taxon>Cucujiformia</taxon>
        <taxon>Tenebrionidae</taxon>
        <taxon>Zophobas</taxon>
    </lineage>
</organism>
<feature type="domain" description="Hemocyanin N-terminal" evidence="4">
    <location>
        <begin position="31"/>
        <end position="151"/>
    </location>
</feature>
<dbReference type="SUPFAM" id="SSF48050">
    <property type="entry name" value="Hemocyanin, N-terminal domain"/>
    <property type="match status" value="1"/>
</dbReference>
<dbReference type="AlphaFoldDB" id="A0AA38HX56"/>
<dbReference type="InterPro" id="IPR036697">
    <property type="entry name" value="Hemocyanin_N_sf"/>
</dbReference>
<dbReference type="Proteomes" id="UP001168821">
    <property type="component" value="Unassembled WGS sequence"/>
</dbReference>
<evidence type="ECO:0000313" key="6">
    <source>
        <dbReference type="EMBL" id="KAJ3645196.1"/>
    </source>
</evidence>
<dbReference type="InterPro" id="IPR014756">
    <property type="entry name" value="Ig_E-set"/>
</dbReference>
<keyword evidence="2" id="KW-0732">Signal</keyword>
<evidence type="ECO:0000256" key="1">
    <source>
        <dbReference type="ARBA" id="ARBA00022761"/>
    </source>
</evidence>
<evidence type="ECO:0000256" key="2">
    <source>
        <dbReference type="SAM" id="SignalP"/>
    </source>
</evidence>
<keyword evidence="7" id="KW-1185">Reference proteome</keyword>
<reference evidence="6" key="1">
    <citation type="journal article" date="2023" name="G3 (Bethesda)">
        <title>Whole genome assemblies of Zophobas morio and Tenebrio molitor.</title>
        <authorList>
            <person name="Kaur S."/>
            <person name="Stinson S.A."/>
            <person name="diCenzo G.C."/>
        </authorList>
    </citation>
    <scope>NUCLEOTIDE SEQUENCE</scope>
    <source>
        <strain evidence="6">QUZm001</strain>
    </source>
</reference>
<dbReference type="EMBL" id="JALNTZ010000007">
    <property type="protein sequence ID" value="KAJ3645196.1"/>
    <property type="molecule type" value="Genomic_DNA"/>
</dbReference>
<dbReference type="GO" id="GO:0005615">
    <property type="term" value="C:extracellular space"/>
    <property type="evidence" value="ECO:0007669"/>
    <property type="project" value="UniProtKB-ARBA"/>
</dbReference>
<dbReference type="PANTHER" id="PTHR11511">
    <property type="entry name" value="LARVAL STORAGE PROTEIN/PHENOLOXIDASE"/>
    <property type="match status" value="1"/>
</dbReference>
<keyword evidence="1" id="KW-0758">Storage protein</keyword>
<dbReference type="PROSITE" id="PS00210">
    <property type="entry name" value="HEMOCYANIN_2"/>
    <property type="match status" value="1"/>
</dbReference>
<proteinExistence type="predicted"/>
<dbReference type="InterPro" id="IPR005203">
    <property type="entry name" value="Hemocyanin_C"/>
</dbReference>
<dbReference type="PANTHER" id="PTHR11511:SF5">
    <property type="entry name" value="FAT-BODY PROTEIN 1-RELATED"/>
    <property type="match status" value="1"/>
</dbReference>
<protein>
    <submittedName>
        <fullName evidence="6">Uncharacterized protein</fullName>
    </submittedName>
</protein>
<dbReference type="Gene3D" id="2.60.40.1520">
    <property type="entry name" value="Hemocyanin, C-terminal domain"/>
    <property type="match status" value="1"/>
</dbReference>
<evidence type="ECO:0000313" key="7">
    <source>
        <dbReference type="Proteomes" id="UP001168821"/>
    </source>
</evidence>
<accession>A0AA38HX56</accession>
<gene>
    <name evidence="6" type="ORF">Zmor_022876</name>
</gene>
<evidence type="ECO:0000259" key="3">
    <source>
        <dbReference type="Pfam" id="PF00372"/>
    </source>
</evidence>
<name>A0AA38HX56_9CUCU</name>
<sequence>MKLIVAVFGLFALVAAYPSVKHHTITDKSALERQRDILELFKHINQLSSRKEHIQISKSYKIEEHYNDYSKPEVAKYFYKIYQYGLLPKGEIFSLFYQKHLEEAIALFKLLYYAGDYHTFYKTAVWARQYVNEGIFLYALSVAIFHRSDTYGIIVPPIHEINPFYFFSSDVIQQAFKYKQLKEDDRGYTIFSNYSGYLNSHQEHSLSYFTEDIGLSSFYYYYNLYYPHWLSSEDYDYRRDRRGETYFFVYQQIVSKYYLERLCNGFGEVPHLDWKVPLETGYHPSLQYPNGVHFPVRPKFYNYGPKYVDYTLVQDYERRIRDAIDKGYVYTQGGQKLNLYSKDSVTILGNLVQSNPDSPNRLYYGPLHEHARHLLGCSYQTIKKKPIPSVLEHHETCLRDPAFYQFFKKIVSFYHKYKSQLPPYTEKHLLFEGVEVKKVEFDPLVTYFDYFYADVTNAVYVTVREYQEDKIRIKVRQKRLNHDPFGYKVFVNSDKDQTAVVKMYIGPKFDEYGRFINISENRLNFVIFDHFKYQLRSGQNVIERSSQQTPFYQDDRVGYRELYQQVVDALGGKRQFQVRNNEAYYGIPRRFLLPKGRVDGFDCQFYVFVSPYVRPKYHREYSEDYYYPKVGSGAKYIDEYPLGYPFDRTINYDQVFQSIPNSYFYSAKIYHRNA</sequence>
<dbReference type="SUPFAM" id="SSF48056">
    <property type="entry name" value="Di-copper centre-containing domain"/>
    <property type="match status" value="1"/>
</dbReference>